<dbReference type="PANTHER" id="PTHR33067">
    <property type="entry name" value="RNA-DIRECTED DNA POLYMERASE-RELATED"/>
    <property type="match status" value="1"/>
</dbReference>
<dbReference type="Proteomes" id="UP000189703">
    <property type="component" value="Unplaced"/>
</dbReference>
<evidence type="ECO:0000313" key="3">
    <source>
        <dbReference type="RefSeq" id="XP_010277775.1"/>
    </source>
</evidence>
<protein>
    <submittedName>
        <fullName evidence="3">Uncharacterized protein LOC104612150</fullName>
    </submittedName>
</protein>
<feature type="compositionally biased region" description="Basic and acidic residues" evidence="1">
    <location>
        <begin position="75"/>
        <end position="85"/>
    </location>
</feature>
<dbReference type="eggNOG" id="KOG0017">
    <property type="taxonomic scope" value="Eukaryota"/>
</dbReference>
<dbReference type="KEGG" id="nnu:104612150"/>
<dbReference type="PANTHER" id="PTHR33067:SF9">
    <property type="entry name" value="RNA-DIRECTED DNA POLYMERASE"/>
    <property type="match status" value="1"/>
</dbReference>
<proteinExistence type="predicted"/>
<dbReference type="GeneID" id="104612150"/>
<dbReference type="OrthoDB" id="778454at2759"/>
<dbReference type="OMA" id="ARCSVII"/>
<accession>A0A1U8B9C5</accession>
<gene>
    <name evidence="3" type="primary">LOC104612150</name>
</gene>
<keyword evidence="2" id="KW-1185">Reference proteome</keyword>
<name>A0A1U8B9C5_NELNU</name>
<evidence type="ECO:0000313" key="2">
    <source>
        <dbReference type="Proteomes" id="UP000189703"/>
    </source>
</evidence>
<evidence type="ECO:0000256" key="1">
    <source>
        <dbReference type="SAM" id="MobiDB-lite"/>
    </source>
</evidence>
<sequence length="204" mass="23315">MISKFINTAEAKFQSHETSIKNLEVQVGQIVSMLLERKEGQLPSNIKKNPREHVNAIALRSGKTVGEAQEDDKEAESADLQKENEGSTPKLNLDEIKLPIPYPRRVLKAKLDNQFEKFLEVFKKIHINLHFLDVLSQMPKYAKFLKEMMSNKRKWEDCEMVKLNEECSAILQNKLPPKLKDPGSFSIPCTIGNAEFEKGLDCMN</sequence>
<reference evidence="3" key="1">
    <citation type="submission" date="2025-08" db="UniProtKB">
        <authorList>
            <consortium name="RefSeq"/>
        </authorList>
    </citation>
    <scope>IDENTIFICATION</scope>
</reference>
<organism evidence="2 3">
    <name type="scientific">Nelumbo nucifera</name>
    <name type="common">Sacred lotus</name>
    <dbReference type="NCBI Taxonomy" id="4432"/>
    <lineage>
        <taxon>Eukaryota</taxon>
        <taxon>Viridiplantae</taxon>
        <taxon>Streptophyta</taxon>
        <taxon>Embryophyta</taxon>
        <taxon>Tracheophyta</taxon>
        <taxon>Spermatophyta</taxon>
        <taxon>Magnoliopsida</taxon>
        <taxon>Proteales</taxon>
        <taxon>Nelumbonaceae</taxon>
        <taxon>Nelumbo</taxon>
    </lineage>
</organism>
<feature type="region of interest" description="Disordered" evidence="1">
    <location>
        <begin position="60"/>
        <end position="92"/>
    </location>
</feature>
<dbReference type="InParanoid" id="A0A1U8B9C5"/>
<dbReference type="AlphaFoldDB" id="A0A1U8B9C5"/>
<dbReference type="RefSeq" id="XP_010277775.1">
    <property type="nucleotide sequence ID" value="XM_010279473.1"/>
</dbReference>